<proteinExistence type="predicted"/>
<keyword evidence="1 2" id="KW-0238">DNA-binding</keyword>
<evidence type="ECO:0000313" key="4">
    <source>
        <dbReference type="EMBL" id="GAA1769226.1"/>
    </source>
</evidence>
<evidence type="ECO:0000313" key="5">
    <source>
        <dbReference type="Proteomes" id="UP001500506"/>
    </source>
</evidence>
<dbReference type="Pfam" id="PF00440">
    <property type="entry name" value="TetR_N"/>
    <property type="match status" value="1"/>
</dbReference>
<feature type="domain" description="HTH tetR-type" evidence="3">
    <location>
        <begin position="2"/>
        <end position="62"/>
    </location>
</feature>
<comment type="caution">
    <text evidence="4">The sequence shown here is derived from an EMBL/GenBank/DDBJ whole genome shotgun (WGS) entry which is preliminary data.</text>
</comment>
<feature type="DNA-binding region" description="H-T-H motif" evidence="2">
    <location>
        <begin position="25"/>
        <end position="44"/>
    </location>
</feature>
<evidence type="ECO:0000256" key="1">
    <source>
        <dbReference type="ARBA" id="ARBA00023125"/>
    </source>
</evidence>
<sequence length="188" mass="20195">MSTTRQRWLDEGLAVLADEGEAGLRIDRIAARIGLTKGSFFHHFDGAPGYREALLAEYERRTLGALADAIEARRGDQTRDTLAWLTELATSRPESIRRPGLDLAVRAWAAVDPVARAAQARIDAAVIDALQAAWRPAVDSDAAARTAALVPYLVSLGAAMTIPPIAPDDLRRVYELLLEAVPGDAATG</sequence>
<dbReference type="PROSITE" id="PS50977">
    <property type="entry name" value="HTH_TETR_2"/>
    <property type="match status" value="1"/>
</dbReference>
<dbReference type="RefSeq" id="WP_232499149.1">
    <property type="nucleotide sequence ID" value="NZ_BAAANH010000007.1"/>
</dbReference>
<dbReference type="InterPro" id="IPR009057">
    <property type="entry name" value="Homeodomain-like_sf"/>
</dbReference>
<protein>
    <submittedName>
        <fullName evidence="4">TetR/AcrR family transcriptional regulator</fullName>
    </submittedName>
</protein>
<evidence type="ECO:0000256" key="2">
    <source>
        <dbReference type="PROSITE-ProRule" id="PRU00335"/>
    </source>
</evidence>
<reference evidence="5" key="1">
    <citation type="journal article" date="2019" name="Int. J. Syst. Evol. Microbiol.">
        <title>The Global Catalogue of Microorganisms (GCM) 10K type strain sequencing project: providing services to taxonomists for standard genome sequencing and annotation.</title>
        <authorList>
            <consortium name="The Broad Institute Genomics Platform"/>
            <consortium name="The Broad Institute Genome Sequencing Center for Infectious Disease"/>
            <person name="Wu L."/>
            <person name="Ma J."/>
        </authorList>
    </citation>
    <scope>NUCLEOTIDE SEQUENCE [LARGE SCALE GENOMIC DNA]</scope>
    <source>
        <strain evidence="5">JCM 14319</strain>
    </source>
</reference>
<dbReference type="EMBL" id="BAAANH010000007">
    <property type="protein sequence ID" value="GAA1769226.1"/>
    <property type="molecule type" value="Genomic_DNA"/>
</dbReference>
<accession>A0ABP4X745</accession>
<dbReference type="Gene3D" id="1.10.357.10">
    <property type="entry name" value="Tetracycline Repressor, domain 2"/>
    <property type="match status" value="1"/>
</dbReference>
<evidence type="ECO:0000259" key="3">
    <source>
        <dbReference type="PROSITE" id="PS50977"/>
    </source>
</evidence>
<dbReference type="Proteomes" id="UP001500506">
    <property type="component" value="Unassembled WGS sequence"/>
</dbReference>
<name>A0ABP4X745_9MICO</name>
<keyword evidence="5" id="KW-1185">Reference proteome</keyword>
<organism evidence="4 5">
    <name type="scientific">Agromyces humatus</name>
    <dbReference type="NCBI Taxonomy" id="279573"/>
    <lineage>
        <taxon>Bacteria</taxon>
        <taxon>Bacillati</taxon>
        <taxon>Actinomycetota</taxon>
        <taxon>Actinomycetes</taxon>
        <taxon>Micrococcales</taxon>
        <taxon>Microbacteriaceae</taxon>
        <taxon>Agromyces</taxon>
    </lineage>
</organism>
<gene>
    <name evidence="4" type="ORF">GCM10009747_32990</name>
</gene>
<dbReference type="SUPFAM" id="SSF46689">
    <property type="entry name" value="Homeodomain-like"/>
    <property type="match status" value="1"/>
</dbReference>
<dbReference type="InterPro" id="IPR001647">
    <property type="entry name" value="HTH_TetR"/>
</dbReference>